<reference evidence="1" key="1">
    <citation type="journal article" date="2009" name="Plant Mol. Biol.">
        <title>Insights into corn genes derived from large-scale cDNA sequencing.</title>
        <authorList>
            <person name="Alexandrov N.N."/>
            <person name="Brover V.V."/>
            <person name="Freidin S."/>
            <person name="Troukhan M.E."/>
            <person name="Tatarinova T.V."/>
            <person name="Zhang H."/>
            <person name="Swaller T.J."/>
            <person name="Lu Y.P."/>
            <person name="Bouck J."/>
            <person name="Flavell R.B."/>
            <person name="Feldmann K.A."/>
        </authorList>
    </citation>
    <scope>NUCLEOTIDE SEQUENCE</scope>
</reference>
<dbReference type="HOGENOM" id="CLU_3351760_0_0_1"/>
<protein>
    <submittedName>
        <fullName evidence="1">Uncharacterized protein</fullName>
    </submittedName>
</protein>
<name>B6TGX2_MAIZE</name>
<accession>B6TGX2</accession>
<proteinExistence type="evidence at transcript level"/>
<dbReference type="EMBL" id="EU972476">
    <property type="protein sequence ID" value="ACG44594.1"/>
    <property type="molecule type" value="mRNA"/>
</dbReference>
<dbReference type="AlphaFoldDB" id="B6TGX2"/>
<sequence>MDVVTPLQKRVSCMAPGEHWTCLFCYLCCYKFGTHLF</sequence>
<evidence type="ECO:0000313" key="1">
    <source>
        <dbReference type="EMBL" id="ACG36355.1"/>
    </source>
</evidence>
<organism evidence="1">
    <name type="scientific">Zea mays</name>
    <name type="common">Maize</name>
    <dbReference type="NCBI Taxonomy" id="4577"/>
    <lineage>
        <taxon>Eukaryota</taxon>
        <taxon>Viridiplantae</taxon>
        <taxon>Streptophyta</taxon>
        <taxon>Embryophyta</taxon>
        <taxon>Tracheophyta</taxon>
        <taxon>Spermatophyta</taxon>
        <taxon>Magnoliopsida</taxon>
        <taxon>Liliopsida</taxon>
        <taxon>Poales</taxon>
        <taxon>Poaceae</taxon>
        <taxon>PACMAD clade</taxon>
        <taxon>Panicoideae</taxon>
        <taxon>Andropogonodae</taxon>
        <taxon>Andropogoneae</taxon>
        <taxon>Tripsacinae</taxon>
        <taxon>Zea</taxon>
    </lineage>
</organism>
<dbReference type="EMBL" id="EU964237">
    <property type="protein sequence ID" value="ACG36355.1"/>
    <property type="molecule type" value="mRNA"/>
</dbReference>